<dbReference type="EMBL" id="JBDKWZ010000027">
    <property type="protein sequence ID" value="MEN7551794.1"/>
    <property type="molecule type" value="Genomic_DNA"/>
</dbReference>
<protein>
    <recommendedName>
        <fullName evidence="4">Transglutaminase-like domain-containing protein</fullName>
    </recommendedName>
</protein>
<sequence length="186" mass="21447">MKFAKRIVWSIFIVLLVGILFRGGVYRSLISYQSLGERKNYTVYDPELVRQIDEMAKAEKPQDIREVVDLGLLITASQLKFTFTRNEMDPNRLARSKTAHCVGYAVFFASVCNYLLKKNDLEGDWIALPHAGQLYLGQTNVHAYFTSSFFKDHDFVILKNQLTGEILTIDPTLYDYLRIGFVTFKE</sequence>
<reference evidence="2 3" key="1">
    <citation type="submission" date="2024-04" db="EMBL/GenBank/DDBJ databases">
        <title>Novel genus in family Flammeovirgaceae.</title>
        <authorList>
            <person name="Nguyen T.H."/>
            <person name="Vuong T.Q."/>
            <person name="Le H."/>
            <person name="Kim S.-G."/>
        </authorList>
    </citation>
    <scope>NUCLEOTIDE SEQUENCE [LARGE SCALE GENOMIC DNA]</scope>
    <source>
        <strain evidence="2 3">JCM 23209</strain>
    </source>
</reference>
<dbReference type="RefSeq" id="WP_346824573.1">
    <property type="nucleotide sequence ID" value="NZ_JBDKWZ010000027.1"/>
</dbReference>
<accession>A0AAW9SHP4</accession>
<organism evidence="2 3">
    <name type="scientific">Rapidithrix thailandica</name>
    <dbReference type="NCBI Taxonomy" id="413964"/>
    <lineage>
        <taxon>Bacteria</taxon>
        <taxon>Pseudomonadati</taxon>
        <taxon>Bacteroidota</taxon>
        <taxon>Cytophagia</taxon>
        <taxon>Cytophagales</taxon>
        <taxon>Flammeovirgaceae</taxon>
        <taxon>Rapidithrix</taxon>
    </lineage>
</organism>
<proteinExistence type="predicted"/>
<feature type="transmembrane region" description="Helical" evidence="1">
    <location>
        <begin position="7"/>
        <end position="25"/>
    </location>
</feature>
<evidence type="ECO:0000313" key="3">
    <source>
        <dbReference type="Proteomes" id="UP001403385"/>
    </source>
</evidence>
<dbReference type="AlphaFoldDB" id="A0AAW9SHP4"/>
<keyword evidence="1" id="KW-1133">Transmembrane helix</keyword>
<evidence type="ECO:0000256" key="1">
    <source>
        <dbReference type="SAM" id="Phobius"/>
    </source>
</evidence>
<gene>
    <name evidence="2" type="ORF">AAG747_28015</name>
</gene>
<comment type="caution">
    <text evidence="2">The sequence shown here is derived from an EMBL/GenBank/DDBJ whole genome shotgun (WGS) entry which is preliminary data.</text>
</comment>
<keyword evidence="3" id="KW-1185">Reference proteome</keyword>
<keyword evidence="1" id="KW-0472">Membrane</keyword>
<name>A0AAW9SHP4_9BACT</name>
<keyword evidence="1" id="KW-0812">Transmembrane</keyword>
<evidence type="ECO:0000313" key="2">
    <source>
        <dbReference type="EMBL" id="MEN7551794.1"/>
    </source>
</evidence>
<evidence type="ECO:0008006" key="4">
    <source>
        <dbReference type="Google" id="ProtNLM"/>
    </source>
</evidence>
<dbReference type="Proteomes" id="UP001403385">
    <property type="component" value="Unassembled WGS sequence"/>
</dbReference>